<dbReference type="STRING" id="1223523.H340_11540"/>
<dbReference type="eggNOG" id="COG0501">
    <property type="taxonomic scope" value="Bacteria"/>
</dbReference>
<dbReference type="Gene3D" id="3.30.2010.10">
    <property type="entry name" value="Metalloproteases ('zincins'), catalytic domain"/>
    <property type="match status" value="1"/>
</dbReference>
<protein>
    <submittedName>
        <fullName evidence="1">Peptidase</fullName>
    </submittedName>
</protein>
<evidence type="ECO:0000313" key="2">
    <source>
        <dbReference type="Proteomes" id="UP000011740"/>
    </source>
</evidence>
<dbReference type="Proteomes" id="UP000011740">
    <property type="component" value="Unassembled WGS sequence"/>
</dbReference>
<accession>M3B3D0</accession>
<gene>
    <name evidence="1" type="ORF">H340_11540</name>
</gene>
<dbReference type="EMBL" id="AORZ01000027">
    <property type="protein sequence ID" value="EMF00448.1"/>
    <property type="molecule type" value="Genomic_DNA"/>
</dbReference>
<proteinExistence type="predicted"/>
<dbReference type="PATRIC" id="fig|1223523.3.peg.2355"/>
<reference evidence="1 2" key="1">
    <citation type="journal article" date="2013" name="Genome Announc.">
        <title>Whole-Genome Shotgun Assembly and Analysis of the Genome of Streptomyces mobaraensis DSM 40847, a Strain for Industrial Production of Microbial Transglutaminase.</title>
        <authorList>
            <person name="Yang H."/>
            <person name="He T."/>
            <person name="Wu W."/>
            <person name="Zhu W."/>
            <person name="Lu B."/>
            <person name="Sun W."/>
        </authorList>
    </citation>
    <scope>NUCLEOTIDE SEQUENCE [LARGE SCALE GENOMIC DNA]</scope>
    <source>
        <strain evidence="1 2">DSM 40847</strain>
    </source>
</reference>
<dbReference type="AlphaFoldDB" id="M3B3D0"/>
<name>M3B3D0_STRM1</name>
<organism evidence="1 2">
    <name type="scientific">Streptomyces mobaraensis (strain ATCC 29032 / DSM 40847 / JCM 4168 / NBRC 13819 / NCIMB 11159 / IPCR 16-22)</name>
    <dbReference type="NCBI Taxonomy" id="1223523"/>
    <lineage>
        <taxon>Bacteria</taxon>
        <taxon>Bacillati</taxon>
        <taxon>Actinomycetota</taxon>
        <taxon>Actinomycetes</taxon>
        <taxon>Kitasatosporales</taxon>
        <taxon>Streptomycetaceae</taxon>
        <taxon>Streptomyces</taxon>
    </lineage>
</organism>
<sequence>MRAETLAGRVVAVLSRRAPAFRDAPGTGVSRNWAQAVERGLARARAAHREQAVREQRRFVDDEARAASLRRALAARDLRLSPAGEPALHGSANGAADGSTAGAAVGSVDGSASGPNHAAADATSVATGPSADRRTGFADATSAARPLTISARGVRVTVIMRQRGTDGSAARRLLPHLTGFLCGLLVVVLLTLPFGIAGLAGLLAWLAAGPLLRLEAAERGAARWIGRLRRPTPQEVHRLQPVWREVRARAGLPPDPYGVWVEDTDRLFGRIPPGRVVGVTRGALSRLTDGELAAVLAREPGRRRPRSPLPWYWYALPGRAVWWLTRVIVQGARRVARPLAYPAAALAALCVVQLALMTRPSLYGLPLLVLGVPPAVEAVVRWTELRADRDAAELGFAPPLARALARAEDDRPATTRRARLTASLSPLPAPAVRLARLRPYLSPPTPHPPGA</sequence>
<comment type="caution">
    <text evidence="1">The sequence shown here is derived from an EMBL/GenBank/DDBJ whole genome shotgun (WGS) entry which is preliminary data.</text>
</comment>
<evidence type="ECO:0000313" key="1">
    <source>
        <dbReference type="EMBL" id="EMF00448.1"/>
    </source>
</evidence>
<dbReference type="RefSeq" id="WP_004943326.1">
    <property type="nucleotide sequence ID" value="NZ_AORZ01000027.1"/>
</dbReference>